<protein>
    <submittedName>
        <fullName evidence="1">Uncharacterized protein</fullName>
    </submittedName>
</protein>
<evidence type="ECO:0000313" key="2">
    <source>
        <dbReference type="Proteomes" id="UP000774000"/>
    </source>
</evidence>
<reference evidence="1" key="1">
    <citation type="submission" date="2021-01" db="EMBL/GenBank/DDBJ databases">
        <title>Genomic Encyclopedia of Type Strains, Phase IV (KMG-IV): sequencing the most valuable type-strain genomes for metagenomic binning, comparative biology and taxonomic classification.</title>
        <authorList>
            <person name="Goeker M."/>
        </authorList>
    </citation>
    <scope>NUCLEOTIDE SEQUENCE</scope>
    <source>
        <strain evidence="1">DSM 23230</strain>
    </source>
</reference>
<dbReference type="AlphaFoldDB" id="A0A939BST4"/>
<evidence type="ECO:0000313" key="1">
    <source>
        <dbReference type="EMBL" id="MBM7557481.1"/>
    </source>
</evidence>
<organism evidence="1 2">
    <name type="scientific">Halanaerobacter jeridensis</name>
    <dbReference type="NCBI Taxonomy" id="706427"/>
    <lineage>
        <taxon>Bacteria</taxon>
        <taxon>Bacillati</taxon>
        <taxon>Bacillota</taxon>
        <taxon>Clostridia</taxon>
        <taxon>Halanaerobiales</taxon>
        <taxon>Halobacteroidaceae</taxon>
        <taxon>Halanaerobacter</taxon>
    </lineage>
</organism>
<proteinExistence type="predicted"/>
<dbReference type="Proteomes" id="UP000774000">
    <property type="component" value="Unassembled WGS sequence"/>
</dbReference>
<name>A0A939BST4_9FIRM</name>
<accession>A0A939BST4</accession>
<keyword evidence="2" id="KW-1185">Reference proteome</keyword>
<dbReference type="EMBL" id="JAFBDQ010000013">
    <property type="protein sequence ID" value="MBM7557481.1"/>
    <property type="molecule type" value="Genomic_DNA"/>
</dbReference>
<gene>
    <name evidence="1" type="ORF">JOC47_002347</name>
</gene>
<sequence length="34" mass="3926">MRLLESLKLTCVYSGQIKIVDPARAFLKNNLYKV</sequence>
<comment type="caution">
    <text evidence="1">The sequence shown here is derived from an EMBL/GenBank/DDBJ whole genome shotgun (WGS) entry which is preliminary data.</text>
</comment>